<keyword evidence="3" id="KW-1185">Reference proteome</keyword>
<feature type="region of interest" description="Disordered" evidence="1">
    <location>
        <begin position="1"/>
        <end position="32"/>
    </location>
</feature>
<dbReference type="AlphaFoldDB" id="A0A5J5F0T8"/>
<evidence type="ECO:0000313" key="3">
    <source>
        <dbReference type="Proteomes" id="UP000326924"/>
    </source>
</evidence>
<evidence type="ECO:0000313" key="2">
    <source>
        <dbReference type="EMBL" id="KAA8909115.1"/>
    </source>
</evidence>
<name>A0A5J5F0T8_9PEZI</name>
<dbReference type="Proteomes" id="UP000326924">
    <property type="component" value="Unassembled WGS sequence"/>
</dbReference>
<accession>A0A5J5F0T8</accession>
<organism evidence="2 3">
    <name type="scientific">Sphaerosporella brunnea</name>
    <dbReference type="NCBI Taxonomy" id="1250544"/>
    <lineage>
        <taxon>Eukaryota</taxon>
        <taxon>Fungi</taxon>
        <taxon>Dikarya</taxon>
        <taxon>Ascomycota</taxon>
        <taxon>Pezizomycotina</taxon>
        <taxon>Pezizomycetes</taxon>
        <taxon>Pezizales</taxon>
        <taxon>Pyronemataceae</taxon>
        <taxon>Sphaerosporella</taxon>
    </lineage>
</organism>
<dbReference type="EMBL" id="VXIS01000061">
    <property type="protein sequence ID" value="KAA8909115.1"/>
    <property type="molecule type" value="Genomic_DNA"/>
</dbReference>
<sequence>MGNHEFQPRLPRPSTAPTPHTSSPLESEYPSGLQHAATWPNCQCALPSRTPNRSQQPRTVRIYFRSLDFVKKTPGLSHIAKRFDQVLHFAKVVDGGVEVFGGKPFLEHQTKSAVQKLRHWAVGIFDPGVDPDDPRAAVTLIELKKRMPFIPVAQESQTTVSDIISQGFQPWASDTKCKGSTTLNDKQIGEIGHRVLSGLETYTPWGENCHKFALLVMALVVDCPSDALRRKCQKRCNLHRKMKS</sequence>
<gene>
    <name evidence="2" type="ORF">FN846DRAFT_943557</name>
</gene>
<reference evidence="2 3" key="1">
    <citation type="submission" date="2019-09" db="EMBL/GenBank/DDBJ databases">
        <title>Draft genome of the ectomycorrhizal ascomycete Sphaerosporella brunnea.</title>
        <authorList>
            <consortium name="DOE Joint Genome Institute"/>
            <person name="Benucci G.M."/>
            <person name="Marozzi G."/>
            <person name="Antonielli L."/>
            <person name="Sanchez S."/>
            <person name="Marco P."/>
            <person name="Wang X."/>
            <person name="Falini L.B."/>
            <person name="Barry K."/>
            <person name="Haridas S."/>
            <person name="Lipzen A."/>
            <person name="Labutti K."/>
            <person name="Grigoriev I.V."/>
            <person name="Murat C."/>
            <person name="Martin F."/>
            <person name="Albertini E."/>
            <person name="Donnini D."/>
            <person name="Bonito G."/>
        </authorList>
    </citation>
    <scope>NUCLEOTIDE SEQUENCE [LARGE SCALE GENOMIC DNA]</scope>
    <source>
        <strain evidence="2 3">Sb_GMNB300</strain>
    </source>
</reference>
<proteinExistence type="predicted"/>
<protein>
    <submittedName>
        <fullName evidence="2">Uncharacterized protein</fullName>
    </submittedName>
</protein>
<comment type="caution">
    <text evidence="2">The sequence shown here is derived from an EMBL/GenBank/DDBJ whole genome shotgun (WGS) entry which is preliminary data.</text>
</comment>
<evidence type="ECO:0000256" key="1">
    <source>
        <dbReference type="SAM" id="MobiDB-lite"/>
    </source>
</evidence>
<dbReference type="InParanoid" id="A0A5J5F0T8"/>